<accession>A0A1N6XNA9</accession>
<name>A0A1N6XNA9_9GAMM</name>
<keyword evidence="2" id="KW-1185">Reference proteome</keyword>
<dbReference type="AlphaFoldDB" id="A0A1N6XNA9"/>
<proteinExistence type="predicted"/>
<dbReference type="NCBIfam" id="TIGR02610">
    <property type="entry name" value="PHA_gran_rgn"/>
    <property type="match status" value="1"/>
</dbReference>
<organism evidence="1 2">
    <name type="scientific">Solilutibacter tolerans</name>
    <dbReference type="NCBI Taxonomy" id="1604334"/>
    <lineage>
        <taxon>Bacteria</taxon>
        <taxon>Pseudomonadati</taxon>
        <taxon>Pseudomonadota</taxon>
        <taxon>Gammaproteobacteria</taxon>
        <taxon>Lysobacterales</taxon>
        <taxon>Lysobacteraceae</taxon>
        <taxon>Solilutibacter</taxon>
    </lineage>
</organism>
<dbReference type="EMBL" id="FTLW01000005">
    <property type="protein sequence ID" value="SIR03844.1"/>
    <property type="molecule type" value="Genomic_DNA"/>
</dbReference>
<evidence type="ECO:0000313" key="1">
    <source>
        <dbReference type="EMBL" id="SIR03844.1"/>
    </source>
</evidence>
<evidence type="ECO:0000313" key="2">
    <source>
        <dbReference type="Proteomes" id="UP000241788"/>
    </source>
</evidence>
<dbReference type="STRING" id="1604334.SAMN05421546_2292"/>
<dbReference type="Proteomes" id="UP000241788">
    <property type="component" value="Unassembled WGS sequence"/>
</dbReference>
<dbReference type="InterPro" id="IPR013433">
    <property type="entry name" value="PHA_gran_rgn"/>
</dbReference>
<gene>
    <name evidence="1" type="ORF">SAMN05421546_2292</name>
</gene>
<sequence>MNPMSDIDIRHPNRLGLQQTRDAVDQIARKLSEKFGVDYRWVDDALDFERSGVQGRIALDDKDVHVTAKLGFLLAAMKGPIEAEIRRVLAEKLGPAD</sequence>
<protein>
    <submittedName>
        <fullName evidence="1">Putative polyhydroxyalkanoic acid system protein</fullName>
    </submittedName>
</protein>
<dbReference type="Pfam" id="PF09650">
    <property type="entry name" value="PHA_gran_rgn"/>
    <property type="match status" value="1"/>
</dbReference>
<reference evidence="2" key="1">
    <citation type="submission" date="2017-01" db="EMBL/GenBank/DDBJ databases">
        <authorList>
            <person name="Varghese N."/>
            <person name="Submissions S."/>
        </authorList>
    </citation>
    <scope>NUCLEOTIDE SEQUENCE [LARGE SCALE GENOMIC DNA]</scope>
    <source>
        <strain evidence="2">UM1</strain>
    </source>
</reference>